<evidence type="ECO:0000313" key="1">
    <source>
        <dbReference type="EMBL" id="RMX50696.1"/>
    </source>
</evidence>
<gene>
    <name evidence="1" type="ORF">pdam_00013229</name>
</gene>
<keyword evidence="2" id="KW-1185">Reference proteome</keyword>
<accession>A0A3M6UAV0</accession>
<dbReference type="EMBL" id="RCHS01001908">
    <property type="protein sequence ID" value="RMX50696.1"/>
    <property type="molecule type" value="Genomic_DNA"/>
</dbReference>
<comment type="caution">
    <text evidence="1">The sequence shown here is derived from an EMBL/GenBank/DDBJ whole genome shotgun (WGS) entry which is preliminary data.</text>
</comment>
<protein>
    <submittedName>
        <fullName evidence="1">Uncharacterized protein</fullName>
    </submittedName>
</protein>
<organism evidence="1 2">
    <name type="scientific">Pocillopora damicornis</name>
    <name type="common">Cauliflower coral</name>
    <name type="synonym">Millepora damicornis</name>
    <dbReference type="NCBI Taxonomy" id="46731"/>
    <lineage>
        <taxon>Eukaryota</taxon>
        <taxon>Metazoa</taxon>
        <taxon>Cnidaria</taxon>
        <taxon>Anthozoa</taxon>
        <taxon>Hexacorallia</taxon>
        <taxon>Scleractinia</taxon>
        <taxon>Astrocoeniina</taxon>
        <taxon>Pocilloporidae</taxon>
        <taxon>Pocillopora</taxon>
    </lineage>
</organism>
<feature type="non-terminal residue" evidence="1">
    <location>
        <position position="73"/>
    </location>
</feature>
<sequence>FKRDDSVLLHEDYFFSDFDNEKQSLITTKKDFGVHVSTKLSWNNRIGVIISKANKMLGMIKRTCTSECDRKLS</sequence>
<reference evidence="1 2" key="1">
    <citation type="journal article" date="2018" name="Sci. Rep.">
        <title>Comparative analysis of the Pocillopora damicornis genome highlights role of immune system in coral evolution.</title>
        <authorList>
            <person name="Cunning R."/>
            <person name="Bay R.A."/>
            <person name="Gillette P."/>
            <person name="Baker A.C."/>
            <person name="Traylor-Knowles N."/>
        </authorList>
    </citation>
    <scope>NUCLEOTIDE SEQUENCE [LARGE SCALE GENOMIC DNA]</scope>
    <source>
        <strain evidence="1">RSMAS</strain>
        <tissue evidence="1">Whole animal</tissue>
    </source>
</reference>
<dbReference type="Proteomes" id="UP000275408">
    <property type="component" value="Unassembled WGS sequence"/>
</dbReference>
<evidence type="ECO:0000313" key="2">
    <source>
        <dbReference type="Proteomes" id="UP000275408"/>
    </source>
</evidence>
<dbReference type="AlphaFoldDB" id="A0A3M6UAV0"/>
<feature type="non-terminal residue" evidence="1">
    <location>
        <position position="1"/>
    </location>
</feature>
<proteinExistence type="predicted"/>
<name>A0A3M6UAV0_POCDA</name>